<reference evidence="2 3" key="2">
    <citation type="journal article" date="2015" name="Eukaryot. Cell">
        <title>Asexual propagation of a virulent clone complex in a human and feline outbreak of sporotrichosis.</title>
        <authorList>
            <person name="Teixeira Mde M."/>
            <person name="Rodrigues A.M."/>
            <person name="Tsui C.K."/>
            <person name="de Almeida L.G."/>
            <person name="Van Diepeningen A.D."/>
            <person name="van den Ende B.G."/>
            <person name="Fernandes G.F."/>
            <person name="Kano R."/>
            <person name="Hamelin R.C."/>
            <person name="Lopes-Bezerra L.M."/>
            <person name="Vasconcelos A.T."/>
            <person name="de Hoog S."/>
            <person name="de Camargo Z.P."/>
            <person name="Felipe M.S."/>
        </authorList>
    </citation>
    <scope>NUCLEOTIDE SEQUENCE [LARGE SCALE GENOMIC DNA]</scope>
    <source>
        <strain evidence="2 3">1099-18</strain>
    </source>
</reference>
<dbReference type="CDD" id="cd07735">
    <property type="entry name" value="class_II_PDE_MBL-fold"/>
    <property type="match status" value="1"/>
</dbReference>
<dbReference type="Proteomes" id="UP000033710">
    <property type="component" value="Unassembled WGS sequence"/>
</dbReference>
<dbReference type="SUPFAM" id="SSF56281">
    <property type="entry name" value="Metallo-hydrolase/oxidoreductase"/>
    <property type="match status" value="1"/>
</dbReference>
<organism evidence="2 3">
    <name type="scientific">Sporothrix schenckii 1099-18</name>
    <dbReference type="NCBI Taxonomy" id="1397361"/>
    <lineage>
        <taxon>Eukaryota</taxon>
        <taxon>Fungi</taxon>
        <taxon>Dikarya</taxon>
        <taxon>Ascomycota</taxon>
        <taxon>Pezizomycotina</taxon>
        <taxon>Sordariomycetes</taxon>
        <taxon>Sordariomycetidae</taxon>
        <taxon>Ophiostomatales</taxon>
        <taxon>Ophiostomataceae</taxon>
        <taxon>Sporothrix</taxon>
    </lineage>
</organism>
<sequence>MSGSGGPDASAGASSSPALQVIVLSVPVDDGLRLPGSPPIGNHLPPLKLRRVSQILIGIRNEGAKVQSQGLATGALALALSSFTNKGQRDAKQQRKATVTKPGLLVQNAPFSVGSGGGPFESNTTAFLVRSTAEGWRRGSIVALDAGVMMSSITRIFEQSLPEGLSAAATTSPSDEGSDTPEPPSLSLPYTLTSGPFAGLEVPHASAAANASFVQSALVDTYLITHPHLDHISGFVINTAGLPGARPKRLAGLPSTISAFKTHIFNNVIWPNLSDENNGAGLVTFMRLVEGGSPALGDGEGRGYVEISDGLAVKIWGVSHGHCIERHSHRGSGSNTRFGSMDASSGSLNAGVLSPRLASHQPSSSSPLVPLSIQPQLQQQQQQQHHAQTAQQQQVPALPGQQPSQQPPPSQQTTPLLGPQRRESLALLSGGGSVAAARQGSLGGLIPQAAQGESICVYDSSAYFIRDVKTGREVLMFGDVEPDSISLSPRNGLIWQEAAPKIAAGNLAAIFVECSYDDSQPLDRLYGHLTPRFVAEEMANLAAEVAHARIAHQQQQAEIQEQQKQYQRDRDRDRDRDGRKRKRYGGDDDRMSISNTSRTASHSRRKTEALETAPGESASDTAPAGHVSIEVPPVPEDPVSPRTVKPVRVAIASSTESTSAVLPPTIPVDVSSDALQAEAVHIATPATQPSLSDADPSLPSLDDDVLQAPSTAPTSIPDVTLAVPYQPQTEPQPLPLQGLKVVIIHVKEKLRDGPPAGDIILDQLREHEACNPLGCEYIISYSGQSFFF</sequence>
<comment type="caution">
    <text evidence="2">The sequence shown here is derived from an EMBL/GenBank/DDBJ whole genome shotgun (WGS) entry which is preliminary data.</text>
</comment>
<evidence type="ECO:0000313" key="2">
    <source>
        <dbReference type="EMBL" id="KJR86500.1"/>
    </source>
</evidence>
<dbReference type="PANTHER" id="PTHR28283">
    <property type="entry name" value="3',5'-CYCLIC-NUCLEOTIDE PHOSPHODIESTERASE 1"/>
    <property type="match status" value="1"/>
</dbReference>
<dbReference type="GO" id="GO:1902660">
    <property type="term" value="P:negative regulation of glucose mediated signaling pathway"/>
    <property type="evidence" value="ECO:0007669"/>
    <property type="project" value="TreeGrafter"/>
</dbReference>
<dbReference type="PANTHER" id="PTHR28283:SF1">
    <property type="entry name" value="3',5'-CYCLIC-NUCLEOTIDE PHOSPHODIESTERASE 1"/>
    <property type="match status" value="1"/>
</dbReference>
<protein>
    <submittedName>
        <fullName evidence="2">3',5'-cyclic-nucleotide phosphodiesterase</fullName>
    </submittedName>
</protein>
<feature type="compositionally biased region" description="Low complexity" evidence="1">
    <location>
        <begin position="354"/>
        <end position="404"/>
    </location>
</feature>
<proteinExistence type="predicted"/>
<gene>
    <name evidence="2" type="ORF">SPSK_02245</name>
</gene>
<accession>A0A0F2MCF7</accession>
<dbReference type="VEuPathDB" id="FungiDB:SPSK_02245"/>
<dbReference type="InterPro" id="IPR036866">
    <property type="entry name" value="RibonucZ/Hydroxyglut_hydro"/>
</dbReference>
<dbReference type="OrthoDB" id="258495at2759"/>
<feature type="region of interest" description="Disordered" evidence="1">
    <location>
        <begin position="164"/>
        <end position="188"/>
    </location>
</feature>
<dbReference type="GO" id="GO:0047555">
    <property type="term" value="F:3',5'-cyclic-GMP phosphodiesterase activity"/>
    <property type="evidence" value="ECO:0007669"/>
    <property type="project" value="TreeGrafter"/>
</dbReference>
<feature type="region of interest" description="Disordered" evidence="1">
    <location>
        <begin position="553"/>
        <end position="642"/>
    </location>
</feature>
<dbReference type="AlphaFoldDB" id="A0A0F2MCF7"/>
<dbReference type="RefSeq" id="XP_016589176.1">
    <property type="nucleotide sequence ID" value="XM_016729118.1"/>
</dbReference>
<reference evidence="2 3" key="1">
    <citation type="journal article" date="2014" name="BMC Genomics">
        <title>Comparative genomics of the major fungal agents of human and animal Sporotrichosis: Sporothrix schenckii and Sporothrix brasiliensis.</title>
        <authorList>
            <person name="Teixeira M.M."/>
            <person name="de Almeida L.G."/>
            <person name="Kubitschek-Barreira P."/>
            <person name="Alves F.L."/>
            <person name="Kioshima E.S."/>
            <person name="Abadio A.K."/>
            <person name="Fernandes L."/>
            <person name="Derengowski L.S."/>
            <person name="Ferreira K.S."/>
            <person name="Souza R.C."/>
            <person name="Ruiz J.C."/>
            <person name="de Andrade N.C."/>
            <person name="Paes H.C."/>
            <person name="Nicola A.M."/>
            <person name="Albuquerque P."/>
            <person name="Gerber A.L."/>
            <person name="Martins V.P."/>
            <person name="Peconick L.D."/>
            <person name="Neto A.V."/>
            <person name="Chaucanez C.B."/>
            <person name="Silva P.A."/>
            <person name="Cunha O.L."/>
            <person name="de Oliveira F.F."/>
            <person name="dos Santos T.C."/>
            <person name="Barros A.L."/>
            <person name="Soares M.A."/>
            <person name="de Oliveira L.M."/>
            <person name="Marini M.M."/>
            <person name="Villalobos-Duno H."/>
            <person name="Cunha M.M."/>
            <person name="de Hoog S."/>
            <person name="da Silveira J.F."/>
            <person name="Henrissat B."/>
            <person name="Nino-Vega G.A."/>
            <person name="Cisalpino P.S."/>
            <person name="Mora-Montes H.M."/>
            <person name="Almeida S.R."/>
            <person name="Stajich J.E."/>
            <person name="Lopes-Bezerra L.M."/>
            <person name="Vasconcelos A.T."/>
            <person name="Felipe M.S."/>
        </authorList>
    </citation>
    <scope>NUCLEOTIDE SEQUENCE [LARGE SCALE GENOMIC DNA]</scope>
    <source>
        <strain evidence="2 3">1099-18</strain>
    </source>
</reference>
<dbReference type="Pfam" id="PF02112">
    <property type="entry name" value="PDEase_II"/>
    <property type="match status" value="2"/>
</dbReference>
<dbReference type="InterPro" id="IPR000396">
    <property type="entry name" value="Pdiesterase2"/>
</dbReference>
<evidence type="ECO:0000313" key="3">
    <source>
        <dbReference type="Proteomes" id="UP000033710"/>
    </source>
</evidence>
<feature type="compositionally biased region" description="Low complexity" evidence="1">
    <location>
        <begin position="553"/>
        <end position="565"/>
    </location>
</feature>
<name>A0A0F2MCF7_SPOSC</name>
<dbReference type="GO" id="GO:0006198">
    <property type="term" value="P:cAMP catabolic process"/>
    <property type="evidence" value="ECO:0007669"/>
    <property type="project" value="InterPro"/>
</dbReference>
<dbReference type="GO" id="GO:0004115">
    <property type="term" value="F:3',5'-cyclic-AMP phosphodiesterase activity"/>
    <property type="evidence" value="ECO:0007669"/>
    <property type="project" value="InterPro"/>
</dbReference>
<evidence type="ECO:0000256" key="1">
    <source>
        <dbReference type="SAM" id="MobiDB-lite"/>
    </source>
</evidence>
<feature type="region of interest" description="Disordered" evidence="1">
    <location>
        <begin position="350"/>
        <end position="417"/>
    </location>
</feature>
<feature type="compositionally biased region" description="Basic and acidic residues" evidence="1">
    <location>
        <begin position="566"/>
        <end position="591"/>
    </location>
</feature>
<dbReference type="EMBL" id="AXCR01000006">
    <property type="protein sequence ID" value="KJR86500.1"/>
    <property type="molecule type" value="Genomic_DNA"/>
</dbReference>
<dbReference type="KEGG" id="ssck:SPSK_02245"/>
<dbReference type="GeneID" id="27664395"/>
<dbReference type="PRINTS" id="PR00388">
    <property type="entry name" value="PDIESTERASE2"/>
</dbReference>